<comment type="caution">
    <text evidence="6">The sequence shown here is derived from an EMBL/GenBank/DDBJ whole genome shotgun (WGS) entry which is preliminary data.</text>
</comment>
<dbReference type="InterPro" id="IPR036928">
    <property type="entry name" value="AS_sf"/>
</dbReference>
<dbReference type="PROSITE" id="PS00122">
    <property type="entry name" value="CARBOXYLESTERASE_B_1"/>
    <property type="match status" value="1"/>
</dbReference>
<protein>
    <recommendedName>
        <fullName evidence="8">Carboxylesterase type B domain-containing protein</fullName>
    </recommendedName>
</protein>
<comment type="similarity">
    <text evidence="2">Belongs to the amidase family.</text>
</comment>
<dbReference type="SUPFAM" id="SSF75304">
    <property type="entry name" value="Amidase signature (AS) enzymes"/>
    <property type="match status" value="1"/>
</dbReference>
<sequence>MKQEKFSAERNVELNRIFSFKGIKETNVRKYEKGRKLNSSISGLTSQSASISSKSYFIMSIQSWQEIAAEKQKQREEKIPEKWRIRAELLPNEETQDIQNWPHSSGFFTLEELSITESTATEVVQNIAKDNGRPQMMQAVCKRASITQQLLNCVTEIYFEEAMKHAEELDQYFAGEGKTVGALHGFPITFKDQFNLKGVDTSVGYISWANKPATEDSTLVTLLSQAGAIPFVKTNIPATLIMGESVNNFFGRTQNPRNRELTTGGSSGGESELVTFRGSFMGVLPRKLCFGIAYGDGRVNCTPSLRRAFDITKKALIVAGHEVIELIPEEHIEAAEIITKMWSADGGVFPVTQVDQEKDVIPSDWKRISDLDKKVTEYYGHPKNHENIIRHLLINSKLSSTPRPKMRVSIGGKGVLQGATILDTKTRVPICYRFSSVPYASPPIGRRRWCKPESLLSTFSYGSDLEPGQFTKPCTPCPQISDFGAIPNTSEDCLKFNIYVPVGKPPAKGWPVLFWIHGGFLQFGSNNTDNPAELIGKTNVKCIVISPGYRLGVFGFLASKRLLNAGVVPNVGFWDQRFALEWTYDNIQYFGGNKENITVGGLSAGAYSAFYQLAYDIGPNCNRQIIRRVLQFSNGCGVEPKSILEAEHHVQDFLKELGIPDSLRDLELSAILHKKSSKDLIQGVSQIKQKFFRPVMDREFISEFLFKDIYDGSFGRRMYDLDIQIMIGDLTQEHYIYAKFYPPKSYEELVDRLAWDYPRYIATAISQPYRNSQKLSSDSDWAQLFGKVYADMQIHSTMRGFIQSISKGLPLSHIHRYKIDWRTESVDQKVPREQGATHATDLSIWIYGNGDSLTVKEEGIIKEWLRPLASFLKGESVKWGTGSVGDVKYLSASGRTEVRTDEVWDEKIQLWDLTKRITRSQKSVPQMAKL</sequence>
<keyword evidence="3" id="KW-0378">Hydrolase</keyword>
<name>A0A8H4VR56_9HELO</name>
<dbReference type="GO" id="GO:0016787">
    <property type="term" value="F:hydrolase activity"/>
    <property type="evidence" value="ECO:0007669"/>
    <property type="project" value="UniProtKB-KW"/>
</dbReference>
<evidence type="ECO:0000256" key="3">
    <source>
        <dbReference type="ARBA" id="ARBA00022801"/>
    </source>
</evidence>
<dbReference type="Gene3D" id="3.90.1300.10">
    <property type="entry name" value="Amidase signature (AS) domain"/>
    <property type="match status" value="2"/>
</dbReference>
<evidence type="ECO:0000259" key="4">
    <source>
        <dbReference type="Pfam" id="PF00135"/>
    </source>
</evidence>
<dbReference type="AlphaFoldDB" id="A0A8H4VR56"/>
<dbReference type="InterPro" id="IPR002018">
    <property type="entry name" value="CarbesteraseB"/>
</dbReference>
<evidence type="ECO:0000256" key="1">
    <source>
        <dbReference type="ARBA" id="ARBA00005964"/>
    </source>
</evidence>
<accession>A0A8H4VR56</accession>
<dbReference type="InterPro" id="IPR023631">
    <property type="entry name" value="Amidase_dom"/>
</dbReference>
<evidence type="ECO:0000313" key="7">
    <source>
        <dbReference type="Proteomes" id="UP000566819"/>
    </source>
</evidence>
<dbReference type="PANTHER" id="PTHR46072">
    <property type="entry name" value="AMIDASE-RELATED-RELATED"/>
    <property type="match status" value="1"/>
</dbReference>
<keyword evidence="7" id="KW-1185">Reference proteome</keyword>
<evidence type="ECO:0000313" key="6">
    <source>
        <dbReference type="EMBL" id="KAF4619032.1"/>
    </source>
</evidence>
<dbReference type="InterPro" id="IPR019826">
    <property type="entry name" value="Carboxylesterase_B_AS"/>
</dbReference>
<feature type="domain" description="Amidase" evidence="5">
    <location>
        <begin position="137"/>
        <end position="282"/>
    </location>
</feature>
<dbReference type="PANTHER" id="PTHR46072:SF2">
    <property type="entry name" value="AMIDASE (EUROFUNG)"/>
    <property type="match status" value="1"/>
</dbReference>
<evidence type="ECO:0000256" key="2">
    <source>
        <dbReference type="ARBA" id="ARBA00009199"/>
    </source>
</evidence>
<dbReference type="InterPro" id="IPR029058">
    <property type="entry name" value="AB_hydrolase_fold"/>
</dbReference>
<feature type="domain" description="Carboxylesterase type B" evidence="4">
    <location>
        <begin position="414"/>
        <end position="873"/>
    </location>
</feature>
<dbReference type="Pfam" id="PF01425">
    <property type="entry name" value="Amidase"/>
    <property type="match status" value="1"/>
</dbReference>
<comment type="similarity">
    <text evidence="1">Belongs to the type-B carboxylesterase/lipase family.</text>
</comment>
<reference evidence="6 7" key="1">
    <citation type="submission" date="2020-03" db="EMBL/GenBank/DDBJ databases">
        <title>Draft Genome Sequence of Cudoniella acicularis.</title>
        <authorList>
            <person name="Buettner E."/>
            <person name="Kellner H."/>
        </authorList>
    </citation>
    <scope>NUCLEOTIDE SEQUENCE [LARGE SCALE GENOMIC DNA]</scope>
    <source>
        <strain evidence="6 7">DSM 108380</strain>
    </source>
</reference>
<dbReference type="Pfam" id="PF00135">
    <property type="entry name" value="COesterase"/>
    <property type="match status" value="1"/>
</dbReference>
<dbReference type="OrthoDB" id="6846267at2759"/>
<organism evidence="6 7">
    <name type="scientific">Cudoniella acicularis</name>
    <dbReference type="NCBI Taxonomy" id="354080"/>
    <lineage>
        <taxon>Eukaryota</taxon>
        <taxon>Fungi</taxon>
        <taxon>Dikarya</taxon>
        <taxon>Ascomycota</taxon>
        <taxon>Pezizomycotina</taxon>
        <taxon>Leotiomycetes</taxon>
        <taxon>Helotiales</taxon>
        <taxon>Tricladiaceae</taxon>
        <taxon>Cudoniella</taxon>
    </lineage>
</organism>
<evidence type="ECO:0008006" key="8">
    <source>
        <dbReference type="Google" id="ProtNLM"/>
    </source>
</evidence>
<proteinExistence type="inferred from homology"/>
<gene>
    <name evidence="6" type="ORF">G7Y89_g14815</name>
</gene>
<dbReference type="EMBL" id="JAAMPI010002064">
    <property type="protein sequence ID" value="KAF4619032.1"/>
    <property type="molecule type" value="Genomic_DNA"/>
</dbReference>
<dbReference type="Gene3D" id="3.40.50.1820">
    <property type="entry name" value="alpha/beta hydrolase"/>
    <property type="match status" value="1"/>
</dbReference>
<evidence type="ECO:0000259" key="5">
    <source>
        <dbReference type="Pfam" id="PF01425"/>
    </source>
</evidence>
<dbReference type="SUPFAM" id="SSF53474">
    <property type="entry name" value="alpha/beta-Hydrolases"/>
    <property type="match status" value="1"/>
</dbReference>
<dbReference type="Proteomes" id="UP000566819">
    <property type="component" value="Unassembled WGS sequence"/>
</dbReference>